<feature type="region of interest" description="Disordered" evidence="6">
    <location>
        <begin position="1"/>
        <end position="41"/>
    </location>
</feature>
<keyword evidence="3 5" id="KW-0862">Zinc</keyword>
<gene>
    <name evidence="8" type="primary">Contig10942.g11695</name>
    <name evidence="8" type="ORF">STYLEM_6990</name>
</gene>
<dbReference type="InterPro" id="IPR000571">
    <property type="entry name" value="Znf_CCCH"/>
</dbReference>
<evidence type="ECO:0000313" key="9">
    <source>
        <dbReference type="Proteomes" id="UP000039865"/>
    </source>
</evidence>
<evidence type="ECO:0000259" key="7">
    <source>
        <dbReference type="PROSITE" id="PS50103"/>
    </source>
</evidence>
<dbReference type="InterPro" id="IPR057444">
    <property type="entry name" value="Znf-CCCH_AtC3H23-like"/>
</dbReference>
<evidence type="ECO:0000256" key="5">
    <source>
        <dbReference type="PROSITE-ProRule" id="PRU00723"/>
    </source>
</evidence>
<sequence>MNTQQNQLQPKSQAFHPSNKKISNTNMGMQNQSPDRGNYNNGGAVNKLVETLMQEKEIDRMIILNYQTELCDKSSNIQQCPDSDSCVKAHLENQSQKRRYPLTFDNSQLRYIAALCPVVEQCQRKENCSLAHSTEEIKYHPTQYKTELCSTGQNCSLKLQCSFAHSPSDLRNVTNYFIIASQSQSSTNFSSNSILNSNMSGSASLGVNNNYQGSGIYGENNPNKIGLSPSTSFNNQFGSSNNLGEMIGKSKSGIFPPSILQGESMRVNDDVITYIDLYNFKTQQCKVPYQHNPKKCFFYHEAKKDRRRPLGTYTSEICPYVINSATHFECQMGDSCARSHNRVEEFYHPEKYKVKFCSSYPDKVESCDYGDMCAFAHSEDEVTVDLLDKFEKNTDFYMFHFKTVWCPYSDTNHPRDACVYAHNWQDFRRKPHVFDYEKEQCPQWETKNFIQTYADGCKHEYRCKFSHGWKEQEYHPLNYKMHACRQIEQCQKPHCPYYHSEQDRRQPINQFFKIFPKNRGTVVQQTQIYQPIFLNLLFNVPSRTCQTYIDQLTGQQQQLFVTQSIYGCGPQSIPIIDPKVVMSFQQSQMMKNQATTTTSHHIHSQIMAQQELANSMKSQRLPVSQSNPNYFSQQLMQNQVNGFQSQAAAQAFQHQQQLAAIARVQSHNTIQQQQQQQASQLKKVSSTLSTQSAEFKRFNNPILNQNLIYQQQQQQAYQNEGILQPPPGFEDIQNQQQQMANRFTASQSVPNFAQFMGENSDLNLNIGHQEHLYNQQTPTGIHNLNEFNMKNNMYQMQQQQQLHLQQNQNQNQFNNMQGSLTNAHSMPNMLNQQNMAPSNYLKQQSQFANQYQIKNQSNVPSQFFQEQQRQMASQQMMNQPFQYKQTSQQQNEKQSSGPQWGPGSSSQLSNNQGVVQNQNSVFNNGVFGSFPIGEEPQYRQRPSEDESKLIIDVNSPLSDDEGEDDDDDFQNIKFIIGKNKKPSQKTHRKDHSINQTQSQSEIENFLLQNNLSHLNQFVQSLNLNNLQQLKTFKPDDIKLYLGPDQVDASTNLIKALEKLNIED</sequence>
<evidence type="ECO:0000256" key="1">
    <source>
        <dbReference type="ARBA" id="ARBA00022723"/>
    </source>
</evidence>
<evidence type="ECO:0000313" key="8">
    <source>
        <dbReference type="EMBL" id="CDW78020.1"/>
    </source>
</evidence>
<dbReference type="Gene3D" id="4.10.1000.10">
    <property type="entry name" value="Zinc finger, CCCH-type"/>
    <property type="match status" value="2"/>
</dbReference>
<keyword evidence="9" id="KW-1185">Reference proteome</keyword>
<feature type="region of interest" description="Disordered" evidence="6">
    <location>
        <begin position="881"/>
        <end position="911"/>
    </location>
</feature>
<dbReference type="PANTHER" id="PTHR14493:SF50">
    <property type="entry name" value="RING FINGER PROTEIN UNKEMPT"/>
    <property type="match status" value="1"/>
</dbReference>
<dbReference type="OrthoDB" id="20534at2759"/>
<organism evidence="8 9">
    <name type="scientific">Stylonychia lemnae</name>
    <name type="common">Ciliate</name>
    <dbReference type="NCBI Taxonomy" id="5949"/>
    <lineage>
        <taxon>Eukaryota</taxon>
        <taxon>Sar</taxon>
        <taxon>Alveolata</taxon>
        <taxon>Ciliophora</taxon>
        <taxon>Intramacronucleata</taxon>
        <taxon>Spirotrichea</taxon>
        <taxon>Stichotrichia</taxon>
        <taxon>Sporadotrichida</taxon>
        <taxon>Oxytrichidae</taxon>
        <taxon>Stylonychinae</taxon>
        <taxon>Stylonychia</taxon>
    </lineage>
</organism>
<name>A0A078A6Y9_STYLE</name>
<feature type="zinc finger region" description="C3H1-type" evidence="5">
    <location>
        <begin position="312"/>
        <end position="343"/>
    </location>
</feature>
<evidence type="ECO:0000256" key="4">
    <source>
        <dbReference type="ARBA" id="ARBA00023125"/>
    </source>
</evidence>
<evidence type="ECO:0000256" key="2">
    <source>
        <dbReference type="ARBA" id="ARBA00022771"/>
    </source>
</evidence>
<dbReference type="EMBL" id="CCKQ01006700">
    <property type="protein sequence ID" value="CDW78020.1"/>
    <property type="molecule type" value="Genomic_DNA"/>
</dbReference>
<dbReference type="AlphaFoldDB" id="A0A078A6Y9"/>
<evidence type="ECO:0000256" key="6">
    <source>
        <dbReference type="SAM" id="MobiDB-lite"/>
    </source>
</evidence>
<keyword evidence="2 5" id="KW-0863">Zinc-finger</keyword>
<feature type="zinc finger region" description="C3H1-type" evidence="5">
    <location>
        <begin position="435"/>
        <end position="470"/>
    </location>
</feature>
<keyword evidence="4" id="KW-0238">DNA-binding</keyword>
<feature type="zinc finger region" description="C3H1-type" evidence="5">
    <location>
        <begin position="351"/>
        <end position="380"/>
    </location>
</feature>
<feature type="domain" description="C3H1-type" evidence="7">
    <location>
        <begin position="312"/>
        <end position="343"/>
    </location>
</feature>
<dbReference type="PROSITE" id="PS50103">
    <property type="entry name" value="ZF_C3H1"/>
    <property type="match status" value="3"/>
</dbReference>
<feature type="region of interest" description="Disordered" evidence="6">
    <location>
        <begin position="926"/>
        <end position="948"/>
    </location>
</feature>
<reference evidence="8 9" key="1">
    <citation type="submission" date="2014-06" db="EMBL/GenBank/DDBJ databases">
        <authorList>
            <person name="Swart Estienne"/>
        </authorList>
    </citation>
    <scope>NUCLEOTIDE SEQUENCE [LARGE SCALE GENOMIC DNA]</scope>
    <source>
        <strain evidence="8 9">130c</strain>
    </source>
</reference>
<dbReference type="GO" id="GO:0003677">
    <property type="term" value="F:DNA binding"/>
    <property type="evidence" value="ECO:0007669"/>
    <property type="project" value="UniProtKB-KW"/>
</dbReference>
<feature type="domain" description="C3H1-type" evidence="7">
    <location>
        <begin position="351"/>
        <end position="380"/>
    </location>
</feature>
<feature type="domain" description="C3H1-type" evidence="7">
    <location>
        <begin position="435"/>
        <end position="470"/>
    </location>
</feature>
<dbReference type="Proteomes" id="UP000039865">
    <property type="component" value="Unassembled WGS sequence"/>
</dbReference>
<dbReference type="GO" id="GO:0008270">
    <property type="term" value="F:zinc ion binding"/>
    <property type="evidence" value="ECO:0007669"/>
    <property type="project" value="UniProtKB-KW"/>
</dbReference>
<dbReference type="Pfam" id="PF25512">
    <property type="entry name" value="zf-CCCH_AtC3H23"/>
    <property type="match status" value="1"/>
</dbReference>
<protein>
    <submittedName>
        <fullName evidence="8">Zinc finger ccch type domain containing protein</fullName>
    </submittedName>
</protein>
<dbReference type="InterPro" id="IPR045234">
    <property type="entry name" value="Unkempt-like"/>
</dbReference>
<feature type="compositionally biased region" description="Basic and acidic residues" evidence="6">
    <location>
        <begin position="936"/>
        <end position="948"/>
    </location>
</feature>
<dbReference type="SMART" id="SM00356">
    <property type="entry name" value="ZnF_C3H1"/>
    <property type="match status" value="7"/>
</dbReference>
<proteinExistence type="predicted"/>
<feature type="compositionally biased region" description="Low complexity" evidence="6">
    <location>
        <begin position="894"/>
        <end position="911"/>
    </location>
</feature>
<evidence type="ECO:0000256" key="3">
    <source>
        <dbReference type="ARBA" id="ARBA00022833"/>
    </source>
</evidence>
<keyword evidence="1 5" id="KW-0479">Metal-binding</keyword>
<dbReference type="InParanoid" id="A0A078A6Y9"/>
<accession>A0A078A6Y9</accession>
<feature type="compositionally biased region" description="Polar residues" evidence="6">
    <location>
        <begin position="881"/>
        <end position="893"/>
    </location>
</feature>
<dbReference type="PANTHER" id="PTHR14493">
    <property type="entry name" value="UNKEMPT FAMILY MEMBER"/>
    <property type="match status" value="1"/>
</dbReference>